<protein>
    <submittedName>
        <fullName evidence="1">Uncharacterized protein</fullName>
    </submittedName>
</protein>
<reference evidence="1" key="1">
    <citation type="submission" date="2020-06" db="EMBL/GenBank/DDBJ databases">
        <authorList>
            <person name="Li T."/>
            <person name="Hu X."/>
            <person name="Zhang T."/>
            <person name="Song X."/>
            <person name="Zhang H."/>
            <person name="Dai N."/>
            <person name="Sheng W."/>
            <person name="Hou X."/>
            <person name="Wei L."/>
        </authorList>
    </citation>
    <scope>NUCLEOTIDE SEQUENCE</scope>
    <source>
        <strain evidence="1">G02</strain>
        <tissue evidence="1">Leaf</tissue>
    </source>
</reference>
<accession>A0AAW2ILP8</accession>
<reference evidence="1" key="2">
    <citation type="journal article" date="2024" name="Plant">
        <title>Genomic evolution and insights into agronomic trait innovations of Sesamum species.</title>
        <authorList>
            <person name="Miao H."/>
            <person name="Wang L."/>
            <person name="Qu L."/>
            <person name="Liu H."/>
            <person name="Sun Y."/>
            <person name="Le M."/>
            <person name="Wang Q."/>
            <person name="Wei S."/>
            <person name="Zheng Y."/>
            <person name="Lin W."/>
            <person name="Duan Y."/>
            <person name="Cao H."/>
            <person name="Xiong S."/>
            <person name="Wang X."/>
            <person name="Wei L."/>
            <person name="Li C."/>
            <person name="Ma Q."/>
            <person name="Ju M."/>
            <person name="Zhao R."/>
            <person name="Li G."/>
            <person name="Mu C."/>
            <person name="Tian Q."/>
            <person name="Mei H."/>
            <person name="Zhang T."/>
            <person name="Gao T."/>
            <person name="Zhang H."/>
        </authorList>
    </citation>
    <scope>NUCLEOTIDE SEQUENCE</scope>
    <source>
        <strain evidence="1">G02</strain>
    </source>
</reference>
<dbReference type="AlphaFoldDB" id="A0AAW2ILP8"/>
<feature type="non-terminal residue" evidence="1">
    <location>
        <position position="1"/>
    </location>
</feature>
<dbReference type="EMBL" id="JACGWJ010001373">
    <property type="protein sequence ID" value="KAL0282791.1"/>
    <property type="molecule type" value="Genomic_DNA"/>
</dbReference>
<comment type="caution">
    <text evidence="1">The sequence shown here is derived from an EMBL/GenBank/DDBJ whole genome shotgun (WGS) entry which is preliminary data.</text>
</comment>
<evidence type="ECO:0000313" key="1">
    <source>
        <dbReference type="EMBL" id="KAL0282791.1"/>
    </source>
</evidence>
<proteinExistence type="predicted"/>
<sequence length="104" mass="11471">LLGSFRNCDVFNCRGGICCGIVLETLSSYDTTIKLEYKTQLVFGIIIVRLEASVAIAFQYQFTTTVNQEHIFSPFQVLKNALDCAPVCLPGACLTSGLVHWTAY</sequence>
<name>A0AAW2ILP8_SESRA</name>
<organism evidence="1">
    <name type="scientific">Sesamum radiatum</name>
    <name type="common">Black benniseed</name>
    <dbReference type="NCBI Taxonomy" id="300843"/>
    <lineage>
        <taxon>Eukaryota</taxon>
        <taxon>Viridiplantae</taxon>
        <taxon>Streptophyta</taxon>
        <taxon>Embryophyta</taxon>
        <taxon>Tracheophyta</taxon>
        <taxon>Spermatophyta</taxon>
        <taxon>Magnoliopsida</taxon>
        <taxon>eudicotyledons</taxon>
        <taxon>Gunneridae</taxon>
        <taxon>Pentapetalae</taxon>
        <taxon>asterids</taxon>
        <taxon>lamiids</taxon>
        <taxon>Lamiales</taxon>
        <taxon>Pedaliaceae</taxon>
        <taxon>Sesamum</taxon>
    </lineage>
</organism>
<gene>
    <name evidence="1" type="ORF">Sradi_7251700</name>
</gene>